<dbReference type="Proteomes" id="UP000039865">
    <property type="component" value="Unassembled WGS sequence"/>
</dbReference>
<evidence type="ECO:0000313" key="7">
    <source>
        <dbReference type="EMBL" id="CDW91696.1"/>
    </source>
</evidence>
<dbReference type="Pfam" id="PF00226">
    <property type="entry name" value="DnaJ"/>
    <property type="match status" value="1"/>
</dbReference>
<protein>
    <recommendedName>
        <fullName evidence="6">J domain-containing protein</fullName>
    </recommendedName>
</protein>
<dbReference type="PANTHER" id="PTHR24078:SF553">
    <property type="entry name" value="DNAJ HOMOLOG SUBFAMILY B MEMBER 5"/>
    <property type="match status" value="1"/>
</dbReference>
<dbReference type="GO" id="GO:0005829">
    <property type="term" value="C:cytosol"/>
    <property type="evidence" value="ECO:0007669"/>
    <property type="project" value="TreeGrafter"/>
</dbReference>
<accession>A0A078BBW1</accession>
<sequence>MSKNYYEILELARSASHEHIAQAFRRLALKYHPLKNPTDLATNSSRFSEICEAYDVLSHQERKAWYDKFGEYGLKEGIPNASGQIVGGYRFAGNSYEIFDKFFGTSNPFSDVLEDDGRDQYGSMFGDAFGGQNQPSFPAPSDIVITLECTLYEFYNGCLKKVDFDREVLSHDGRTTRPQKEEMNIEVKPGFSESTVLEFPSKGNEAHAHRPSKLVIRFRQTPHDYYHREGDDLIYTQRISLENALLSEPVSLKALDGRTLVVTLDEIITPQTSKLVEGEGMPIQTDGSINILDHLKTVSQLPKGNLQIRFDIQFPKKLSNHHKQTIVDALRQNEEENE</sequence>
<dbReference type="SMART" id="SM00271">
    <property type="entry name" value="DnaJ"/>
    <property type="match status" value="1"/>
</dbReference>
<dbReference type="FunCoup" id="A0A078BBW1">
    <property type="interactions" value="41"/>
</dbReference>
<dbReference type="Pfam" id="PF01556">
    <property type="entry name" value="DnaJ_C"/>
    <property type="match status" value="1"/>
</dbReference>
<dbReference type="GO" id="GO:0006457">
    <property type="term" value="P:protein folding"/>
    <property type="evidence" value="ECO:0007669"/>
    <property type="project" value="InterPro"/>
</dbReference>
<dbReference type="GO" id="GO:0051087">
    <property type="term" value="F:protein-folding chaperone binding"/>
    <property type="evidence" value="ECO:0007669"/>
    <property type="project" value="TreeGrafter"/>
</dbReference>
<dbReference type="GO" id="GO:0008270">
    <property type="term" value="F:zinc ion binding"/>
    <property type="evidence" value="ECO:0007669"/>
    <property type="project" value="UniProtKB-KW"/>
</dbReference>
<evidence type="ECO:0000256" key="3">
    <source>
        <dbReference type="ARBA" id="ARBA00022771"/>
    </source>
</evidence>
<organism evidence="7 8">
    <name type="scientific">Stylonychia lemnae</name>
    <name type="common">Ciliate</name>
    <dbReference type="NCBI Taxonomy" id="5949"/>
    <lineage>
        <taxon>Eukaryota</taxon>
        <taxon>Sar</taxon>
        <taxon>Alveolata</taxon>
        <taxon>Ciliophora</taxon>
        <taxon>Intramacronucleata</taxon>
        <taxon>Spirotrichea</taxon>
        <taxon>Stichotrichia</taxon>
        <taxon>Sporadotrichida</taxon>
        <taxon>Oxytrichidae</taxon>
        <taxon>Stylonychinae</taxon>
        <taxon>Stylonychia</taxon>
    </lineage>
</organism>
<reference evidence="7 8" key="1">
    <citation type="submission" date="2014-06" db="EMBL/GenBank/DDBJ databases">
        <authorList>
            <person name="Swart Estienne"/>
        </authorList>
    </citation>
    <scope>NUCLEOTIDE SEQUENCE [LARGE SCALE GENOMIC DNA]</scope>
    <source>
        <strain evidence="7 8">130c</strain>
    </source>
</reference>
<dbReference type="InParanoid" id="A0A078BBW1"/>
<dbReference type="OMA" id="DIQFPEQ"/>
<dbReference type="InterPro" id="IPR002939">
    <property type="entry name" value="DnaJ_C"/>
</dbReference>
<dbReference type="PANTHER" id="PTHR24078">
    <property type="entry name" value="DNAJ HOMOLOG SUBFAMILY C MEMBER"/>
    <property type="match status" value="1"/>
</dbReference>
<keyword evidence="2" id="KW-0677">Repeat</keyword>
<keyword evidence="8" id="KW-1185">Reference proteome</keyword>
<dbReference type="PRINTS" id="PR00625">
    <property type="entry name" value="JDOMAIN"/>
</dbReference>
<proteinExistence type="predicted"/>
<dbReference type="InterPro" id="IPR008971">
    <property type="entry name" value="HSP40/DnaJ_pept-bd"/>
</dbReference>
<dbReference type="AlphaFoldDB" id="A0A078BBW1"/>
<dbReference type="EMBL" id="CCKQ01019674">
    <property type="protein sequence ID" value="CDW91696.1"/>
    <property type="molecule type" value="Genomic_DNA"/>
</dbReference>
<evidence type="ECO:0000256" key="1">
    <source>
        <dbReference type="ARBA" id="ARBA00022723"/>
    </source>
</evidence>
<keyword evidence="5" id="KW-0143">Chaperone</keyword>
<evidence type="ECO:0000259" key="6">
    <source>
        <dbReference type="PROSITE" id="PS50076"/>
    </source>
</evidence>
<evidence type="ECO:0000256" key="2">
    <source>
        <dbReference type="ARBA" id="ARBA00022737"/>
    </source>
</evidence>
<evidence type="ECO:0000256" key="5">
    <source>
        <dbReference type="ARBA" id="ARBA00023186"/>
    </source>
</evidence>
<name>A0A078BBW1_STYLE</name>
<feature type="domain" description="J" evidence="6">
    <location>
        <begin position="4"/>
        <end position="70"/>
    </location>
</feature>
<dbReference type="CDD" id="cd06257">
    <property type="entry name" value="DnaJ"/>
    <property type="match status" value="1"/>
</dbReference>
<keyword evidence="1" id="KW-0479">Metal-binding</keyword>
<dbReference type="SUPFAM" id="SSF49493">
    <property type="entry name" value="HSP40/DnaJ peptide-binding domain"/>
    <property type="match status" value="2"/>
</dbReference>
<gene>
    <name evidence="7" type="primary">Contig6098.g283</name>
    <name evidence="7" type="ORF">STYLEM_20855</name>
</gene>
<dbReference type="InterPro" id="IPR036869">
    <property type="entry name" value="J_dom_sf"/>
</dbReference>
<dbReference type="Gene3D" id="1.10.287.110">
    <property type="entry name" value="DnaJ domain"/>
    <property type="match status" value="1"/>
</dbReference>
<dbReference type="CDD" id="cd10747">
    <property type="entry name" value="DnaJ_C"/>
    <property type="match status" value="1"/>
</dbReference>
<keyword evidence="4" id="KW-0862">Zinc</keyword>
<evidence type="ECO:0000256" key="4">
    <source>
        <dbReference type="ARBA" id="ARBA00022833"/>
    </source>
</evidence>
<dbReference type="GO" id="GO:0051082">
    <property type="term" value="F:unfolded protein binding"/>
    <property type="evidence" value="ECO:0007669"/>
    <property type="project" value="InterPro"/>
</dbReference>
<dbReference type="InterPro" id="IPR001623">
    <property type="entry name" value="DnaJ_domain"/>
</dbReference>
<dbReference type="SUPFAM" id="SSF46565">
    <property type="entry name" value="Chaperone J-domain"/>
    <property type="match status" value="1"/>
</dbReference>
<keyword evidence="3" id="KW-0863">Zinc-finger</keyword>
<dbReference type="OrthoDB" id="550424at2759"/>
<evidence type="ECO:0000313" key="8">
    <source>
        <dbReference type="Proteomes" id="UP000039865"/>
    </source>
</evidence>
<dbReference type="PROSITE" id="PS50076">
    <property type="entry name" value="DNAJ_2"/>
    <property type="match status" value="1"/>
</dbReference>
<dbReference type="Gene3D" id="2.60.260.20">
    <property type="entry name" value="Urease metallochaperone UreE, N-terminal domain"/>
    <property type="match status" value="2"/>
</dbReference>
<dbReference type="FunFam" id="2.60.260.20:FF:000003">
    <property type="entry name" value="DnaJ subfamily A member 2"/>
    <property type="match status" value="1"/>
</dbReference>
<dbReference type="InterPro" id="IPR051339">
    <property type="entry name" value="DnaJ_subfamily_B"/>
</dbReference>